<organism evidence="1">
    <name type="scientific">seawater metagenome</name>
    <dbReference type="NCBI Taxonomy" id="1561972"/>
    <lineage>
        <taxon>unclassified sequences</taxon>
        <taxon>metagenomes</taxon>
        <taxon>ecological metagenomes</taxon>
    </lineage>
</organism>
<gene>
    <name evidence="1" type="ORF">CPAV1605_1275</name>
</gene>
<dbReference type="EMBL" id="CABVLZ010000005">
    <property type="protein sequence ID" value="VVU95524.1"/>
    <property type="molecule type" value="Genomic_DNA"/>
</dbReference>
<accession>A0A5E8CL25</accession>
<reference evidence="1" key="1">
    <citation type="submission" date="2019-09" db="EMBL/GenBank/DDBJ databases">
        <authorList>
            <person name="Needham M D."/>
        </authorList>
    </citation>
    <scope>NUCLEOTIDE SEQUENCE</scope>
</reference>
<sequence>MKPTFNSQDNNEPELTYAQLCQKDYKLWIINKIYTILEI</sequence>
<name>A0A5E8CL25_9ZZZZ</name>
<protein>
    <submittedName>
        <fullName evidence="1">Uncharacterized protein</fullName>
    </submittedName>
</protein>
<evidence type="ECO:0000313" key="1">
    <source>
        <dbReference type="EMBL" id="VVU95524.1"/>
    </source>
</evidence>
<proteinExistence type="predicted"/>
<dbReference type="AlphaFoldDB" id="A0A5E8CL25"/>